<dbReference type="InterPro" id="IPR016174">
    <property type="entry name" value="Di-haem_cyt_TM"/>
</dbReference>
<evidence type="ECO:0000313" key="5">
    <source>
        <dbReference type="Proteomes" id="UP000596827"/>
    </source>
</evidence>
<evidence type="ECO:0000256" key="1">
    <source>
        <dbReference type="ARBA" id="ARBA00011649"/>
    </source>
</evidence>
<dbReference type="InterPro" id="IPR005797">
    <property type="entry name" value="Cyt_b/b6_N"/>
</dbReference>
<feature type="transmembrane region" description="Helical" evidence="2">
    <location>
        <begin position="141"/>
        <end position="165"/>
    </location>
</feature>
<feature type="transmembrane region" description="Helical" evidence="2">
    <location>
        <begin position="210"/>
        <end position="228"/>
    </location>
</feature>
<evidence type="ECO:0000256" key="2">
    <source>
        <dbReference type="SAM" id="Phobius"/>
    </source>
</evidence>
<evidence type="ECO:0000313" key="4">
    <source>
        <dbReference type="EMBL" id="MBC5768701.1"/>
    </source>
</evidence>
<dbReference type="Pfam" id="PF00033">
    <property type="entry name" value="Cytochrome_B"/>
    <property type="match status" value="1"/>
</dbReference>
<dbReference type="PANTHER" id="PTHR19271:SF16">
    <property type="entry name" value="CYTOCHROME B"/>
    <property type="match status" value="1"/>
</dbReference>
<dbReference type="Gene3D" id="1.20.810.10">
    <property type="entry name" value="Cytochrome Bc1 Complex, Chain C"/>
    <property type="match status" value="1"/>
</dbReference>
<dbReference type="Proteomes" id="UP000596827">
    <property type="component" value="Unassembled WGS sequence"/>
</dbReference>
<comment type="caution">
    <text evidence="4">The sequence shown here is derived from an EMBL/GenBank/DDBJ whole genome shotgun (WGS) entry which is preliminary data.</text>
</comment>
<feature type="transmembrane region" description="Helical" evidence="2">
    <location>
        <begin position="113"/>
        <end position="135"/>
    </location>
</feature>
<dbReference type="GO" id="GO:0022904">
    <property type="term" value="P:respiratory electron transport chain"/>
    <property type="evidence" value="ECO:0007669"/>
    <property type="project" value="InterPro"/>
</dbReference>
<dbReference type="InterPro" id="IPR027387">
    <property type="entry name" value="Cytb/b6-like_sf"/>
</dbReference>
<dbReference type="GO" id="GO:0009055">
    <property type="term" value="F:electron transfer activity"/>
    <property type="evidence" value="ECO:0007669"/>
    <property type="project" value="InterPro"/>
</dbReference>
<feature type="transmembrane region" description="Helical" evidence="2">
    <location>
        <begin position="240"/>
        <end position="260"/>
    </location>
</feature>
<accession>A0A923MFL5</accession>
<protein>
    <submittedName>
        <fullName evidence="4">Cytochrome b N-terminal domain-containing protein</fullName>
    </submittedName>
</protein>
<feature type="transmembrane region" description="Helical" evidence="2">
    <location>
        <begin position="266"/>
        <end position="285"/>
    </location>
</feature>
<keyword evidence="5" id="KW-1185">Reference proteome</keyword>
<dbReference type="AlphaFoldDB" id="A0A923MFL5"/>
<dbReference type="EMBL" id="JACORU010000023">
    <property type="protein sequence ID" value="MBC5768701.1"/>
    <property type="molecule type" value="Genomic_DNA"/>
</dbReference>
<gene>
    <name evidence="4" type="ORF">H8R02_29845</name>
</gene>
<keyword evidence="2" id="KW-0472">Membrane</keyword>
<dbReference type="SUPFAM" id="SSF81342">
    <property type="entry name" value="Transmembrane di-heme cytochromes"/>
    <property type="match status" value="1"/>
</dbReference>
<sequence length="296" mass="33293">MRWLQYALLTIYRKVERWLSHGVGVKLNPVHHLGSMSFYLFWVVGASGLYLYAFFETGVEEAYSSVEALTHAQWWAGGIMRSVHRYASDAMVVTMVLHLLRHFAFGRFHGERWFSWVTGVVLAWLVFVCGINGYMLPWDKLAQFTLTVTFEWLDWLPMFGGTLMRNFVHAGSVSDRFFSLLSFLHVGLPLLVLLLMWVHVHRLPLARTSPPWPVAAMLTGALVLLSLIKPALSQGSPADFATAVTTVGIDWFYLAFLPLAAVLPPAQTWALSGAATAWLVALPWWPTGGRPAPHRV</sequence>
<dbReference type="GO" id="GO:0016491">
    <property type="term" value="F:oxidoreductase activity"/>
    <property type="evidence" value="ECO:0007669"/>
    <property type="project" value="InterPro"/>
</dbReference>
<dbReference type="GO" id="GO:0016020">
    <property type="term" value="C:membrane"/>
    <property type="evidence" value="ECO:0007669"/>
    <property type="project" value="InterPro"/>
</dbReference>
<dbReference type="RefSeq" id="WP_187085643.1">
    <property type="nucleotide sequence ID" value="NZ_JACORU010000023.1"/>
</dbReference>
<keyword evidence="2" id="KW-1133">Transmembrane helix</keyword>
<evidence type="ECO:0000259" key="3">
    <source>
        <dbReference type="PROSITE" id="PS51002"/>
    </source>
</evidence>
<proteinExistence type="predicted"/>
<keyword evidence="2" id="KW-0812">Transmembrane</keyword>
<feature type="transmembrane region" description="Helical" evidence="2">
    <location>
        <begin position="36"/>
        <end position="55"/>
    </location>
</feature>
<feature type="transmembrane region" description="Helical" evidence="2">
    <location>
        <begin position="177"/>
        <end position="198"/>
    </location>
</feature>
<name>A0A923MFL5_9BURK</name>
<feature type="domain" description="Cytochrome b/b6 N-terminal region profile" evidence="3">
    <location>
        <begin position="1"/>
        <end position="212"/>
    </location>
</feature>
<reference evidence="4" key="1">
    <citation type="submission" date="2020-08" db="EMBL/GenBank/DDBJ databases">
        <title>Ramlibacter sp. GTP1 16S ribosomal RNA gene genome sequencing and assembly.</title>
        <authorList>
            <person name="Kang M."/>
        </authorList>
    </citation>
    <scope>NUCLEOTIDE SEQUENCE</scope>
    <source>
        <strain evidence="4">GTP1</strain>
    </source>
</reference>
<dbReference type="PANTHER" id="PTHR19271">
    <property type="entry name" value="CYTOCHROME B"/>
    <property type="match status" value="1"/>
</dbReference>
<organism evidence="4 5">
    <name type="scientific">Ramlibacter albus</name>
    <dbReference type="NCBI Taxonomy" id="2079448"/>
    <lineage>
        <taxon>Bacteria</taxon>
        <taxon>Pseudomonadati</taxon>
        <taxon>Pseudomonadota</taxon>
        <taxon>Betaproteobacteria</taxon>
        <taxon>Burkholderiales</taxon>
        <taxon>Comamonadaceae</taxon>
        <taxon>Ramlibacter</taxon>
    </lineage>
</organism>
<comment type="subunit">
    <text evidence="1">The main subunits of complex b-c1 are: cytochrome b, cytochrome c1 and the Rieske protein.</text>
</comment>
<dbReference type="PROSITE" id="PS51002">
    <property type="entry name" value="CYTB_NTER"/>
    <property type="match status" value="1"/>
</dbReference>